<evidence type="ECO:0000313" key="3">
    <source>
        <dbReference type="Proteomes" id="UP000242712"/>
    </source>
</evidence>
<dbReference type="GeneID" id="98298835"/>
<keyword evidence="3" id="KW-1185">Reference proteome</keyword>
<feature type="signal peptide" evidence="1">
    <location>
        <begin position="1"/>
        <end position="29"/>
    </location>
</feature>
<gene>
    <name evidence="2" type="ORF">CD039_10830</name>
</gene>
<name>A0A2K4FB32_9STAP</name>
<dbReference type="EMBL" id="PPPX01000016">
    <property type="protein sequence ID" value="POA08554.1"/>
    <property type="molecule type" value="Genomic_DNA"/>
</dbReference>
<protein>
    <submittedName>
        <fullName evidence="2">Uncharacterized protein</fullName>
    </submittedName>
</protein>
<reference evidence="2 3" key="1">
    <citation type="submission" date="2017-08" db="EMBL/GenBank/DDBJ databases">
        <title>Draft genome sequences of 64 type strains of genus Staph aureus.</title>
        <authorList>
            <person name="Cole K."/>
            <person name="Golubchik T."/>
            <person name="Russell J."/>
            <person name="Foster D."/>
            <person name="Llewelyn M."/>
            <person name="Wilson D."/>
            <person name="Crook D."/>
            <person name="Paul J."/>
        </authorList>
    </citation>
    <scope>NUCLEOTIDE SEQUENCE [LARGE SCALE GENOMIC DNA]</scope>
    <source>
        <strain evidence="2 3">DSM 29875</strain>
    </source>
</reference>
<evidence type="ECO:0000256" key="1">
    <source>
        <dbReference type="SAM" id="SignalP"/>
    </source>
</evidence>
<dbReference type="AlphaFoldDB" id="A0A2K4FB32"/>
<comment type="caution">
    <text evidence="2">The sequence shown here is derived from an EMBL/GenBank/DDBJ whole genome shotgun (WGS) entry which is preliminary data.</text>
</comment>
<dbReference type="OrthoDB" id="9929426at2"/>
<feature type="chain" id="PRO_5014461966" evidence="1">
    <location>
        <begin position="30"/>
        <end position="111"/>
    </location>
</feature>
<organism evidence="2 3">
    <name type="scientific">Staphylococcus argensis</name>
    <dbReference type="NCBI Taxonomy" id="1607738"/>
    <lineage>
        <taxon>Bacteria</taxon>
        <taxon>Bacillati</taxon>
        <taxon>Bacillota</taxon>
        <taxon>Bacilli</taxon>
        <taxon>Bacillales</taxon>
        <taxon>Staphylococcaceae</taxon>
        <taxon>Staphylococcus</taxon>
    </lineage>
</organism>
<dbReference type="RefSeq" id="WP_103372325.1">
    <property type="nucleotide sequence ID" value="NZ_CBCRVO010000002.1"/>
</dbReference>
<dbReference type="Proteomes" id="UP000242712">
    <property type="component" value="Unassembled WGS sequence"/>
</dbReference>
<proteinExistence type="predicted"/>
<accession>A0A2K4FB32</accession>
<sequence>MKLVSKVLGSTILTGAVLFTGMQAGQANAEEEHYSQVTKDNAPEIIKYYAGENKRISTSDKGDYIEASAINSNTTATHYRLYKDGTLRVSNNGAGAPPFKKIGKFPLKNNQ</sequence>
<evidence type="ECO:0000313" key="2">
    <source>
        <dbReference type="EMBL" id="POA08554.1"/>
    </source>
</evidence>
<keyword evidence="1" id="KW-0732">Signal</keyword>